<reference evidence="1 2" key="1">
    <citation type="submission" date="2011-01" db="EMBL/GenBank/DDBJ databases">
        <authorList>
            <person name="Muzny D."/>
            <person name="Qin X."/>
            <person name="Deng J."/>
            <person name="Jiang H."/>
            <person name="Liu Y."/>
            <person name="Qu J."/>
            <person name="Song X.-Z."/>
            <person name="Zhang L."/>
            <person name="Thornton R."/>
            <person name="Coyle M."/>
            <person name="Francisco L."/>
            <person name="Jackson L."/>
            <person name="Javaid M."/>
            <person name="Korchina V."/>
            <person name="Kovar C."/>
            <person name="Mata R."/>
            <person name="Mathew T."/>
            <person name="Ngo R."/>
            <person name="Nguyen L."/>
            <person name="Nguyen N."/>
            <person name="Okwuonu G."/>
            <person name="Ongeri F."/>
            <person name="Pham C."/>
            <person name="Simmons D."/>
            <person name="Wilczek-Boney K."/>
            <person name="Hale W."/>
            <person name="Jakkamsetti A."/>
            <person name="Pham P."/>
            <person name="Ruth R."/>
            <person name="San Lucas F."/>
            <person name="Warren J."/>
            <person name="Zhang J."/>
            <person name="Zhao Z."/>
            <person name="Zhou C."/>
            <person name="Zhu D."/>
            <person name="Lee S."/>
            <person name="Bess C."/>
            <person name="Blankenburg K."/>
            <person name="Forbes L."/>
            <person name="Fu Q."/>
            <person name="Gubbala S."/>
            <person name="Hirani K."/>
            <person name="Jayaseelan J.C."/>
            <person name="Lara F."/>
            <person name="Munidasa M."/>
            <person name="Palculict T."/>
            <person name="Patil S."/>
            <person name="Pu L.-L."/>
            <person name="Saada N."/>
            <person name="Tang L."/>
            <person name="Weissenberger G."/>
            <person name="Zhu Y."/>
            <person name="Hemphill L."/>
            <person name="Shang Y."/>
            <person name="Youmans B."/>
            <person name="Ayvaz T."/>
            <person name="Ross M."/>
            <person name="Santibanez J."/>
            <person name="Aqrawi P."/>
            <person name="Gross S."/>
            <person name="Joshi V."/>
            <person name="Fowler G."/>
            <person name="Nazareth L."/>
            <person name="Reid J."/>
            <person name="Worley K."/>
            <person name="Petrosino J."/>
            <person name="Highlander S."/>
            <person name="Gibbs R."/>
        </authorList>
    </citation>
    <scope>NUCLEOTIDE SEQUENCE [LARGE SCALE GENOMIC DNA]</scope>
    <source>
        <strain evidence="1 2">DSM 16608</strain>
    </source>
</reference>
<name>F0FAF0_9BACT</name>
<evidence type="ECO:0000313" key="1">
    <source>
        <dbReference type="EMBL" id="EGC18874.1"/>
    </source>
</evidence>
<dbReference type="Proteomes" id="UP000005697">
    <property type="component" value="Unassembled WGS sequence"/>
</dbReference>
<dbReference type="STRING" id="888743.HMPREF9141_2567"/>
<dbReference type="HOGENOM" id="CLU_2684755_0_0_10"/>
<evidence type="ECO:0000313" key="2">
    <source>
        <dbReference type="Proteomes" id="UP000005697"/>
    </source>
</evidence>
<sequence>MPVEAVIKRQQTSVRGKMYCPAILKVINVIYAVCLSKYTQFPGDKRQITIFFVKFVDIILPTDLFFMESLKGKT</sequence>
<proteinExistence type="predicted"/>
<dbReference type="AlphaFoldDB" id="F0FAF0"/>
<gene>
    <name evidence="1" type="ORF">HMPREF9141_2567</name>
</gene>
<comment type="caution">
    <text evidence="1">The sequence shown here is derived from an EMBL/GenBank/DDBJ whole genome shotgun (WGS) entry which is preliminary data.</text>
</comment>
<dbReference type="EMBL" id="AEWX01000043">
    <property type="protein sequence ID" value="EGC18874.1"/>
    <property type="molecule type" value="Genomic_DNA"/>
</dbReference>
<protein>
    <submittedName>
        <fullName evidence="1">Uncharacterized protein</fullName>
    </submittedName>
</protein>
<accession>F0FAF0</accession>
<organism evidence="1 2">
    <name type="scientific">Prevotella multiformis DSM 16608</name>
    <dbReference type="NCBI Taxonomy" id="888743"/>
    <lineage>
        <taxon>Bacteria</taxon>
        <taxon>Pseudomonadati</taxon>
        <taxon>Bacteroidota</taxon>
        <taxon>Bacteroidia</taxon>
        <taxon>Bacteroidales</taxon>
        <taxon>Prevotellaceae</taxon>
        <taxon>Prevotella</taxon>
    </lineage>
</organism>
<keyword evidence="2" id="KW-1185">Reference proteome</keyword>